<feature type="transmembrane region" description="Helical" evidence="8">
    <location>
        <begin position="102"/>
        <end position="131"/>
    </location>
</feature>
<keyword evidence="9" id="KW-0732">Signal</keyword>
<feature type="transmembrane region" description="Helical" evidence="8">
    <location>
        <begin position="143"/>
        <end position="174"/>
    </location>
</feature>
<sequence>MRVWIAAFLALTAARLIAAAAIPVSPDEAYYWVWSHSLAPGYYDHPPMVALWIRAGTLLLGETPLGLRLLAVLGLVAATLALVRAANLLFPARRPGLTAAALFNATLMVNAGAVLITPDTPLLVFWCLALWTVAEARARNNGWWWLATGIFAGAALLSKYTAALFGAGLVLWLVLEPSARRWLRDWRLWAGGVLAAAIFSPTVWWNAEHGWASFAKQGGRAGTREGGFTLRYLGELLGGQLGLATPLIFLLCVLGVALAVAAWLRRRDAAAGLLVTLTVPAALLFLFQATGSRVQANWPAILYPTAAVAAACLGGRWLRWQRPALALGVVMSGLVLLQAAAAPFPLPRRNDPTLARLGGWDGFATAVEFARRQYGATFVASEEYGLASELGFRLPAEAPVVAIGDRWGLFDLPAAPVAGTGLLVRSTRRGDGPPPWPGAQELPGLVARSRGGVEAELYRLYRVTAPPVGAAVMLPKPTRP</sequence>
<dbReference type="Pfam" id="PF13231">
    <property type="entry name" value="PMT_2"/>
    <property type="match status" value="1"/>
</dbReference>
<feature type="transmembrane region" description="Helical" evidence="8">
    <location>
        <begin position="243"/>
        <end position="264"/>
    </location>
</feature>
<feature type="transmembrane region" description="Helical" evidence="8">
    <location>
        <begin position="69"/>
        <end position="90"/>
    </location>
</feature>
<dbReference type="PANTHER" id="PTHR33908:SF11">
    <property type="entry name" value="MEMBRANE PROTEIN"/>
    <property type="match status" value="1"/>
</dbReference>
<dbReference type="EMBL" id="JBHLUN010000015">
    <property type="protein sequence ID" value="MFC0410534.1"/>
    <property type="molecule type" value="Genomic_DNA"/>
</dbReference>
<evidence type="ECO:0000259" key="10">
    <source>
        <dbReference type="Pfam" id="PF13231"/>
    </source>
</evidence>
<evidence type="ECO:0000256" key="1">
    <source>
        <dbReference type="ARBA" id="ARBA00004651"/>
    </source>
</evidence>
<evidence type="ECO:0000256" key="2">
    <source>
        <dbReference type="ARBA" id="ARBA00022475"/>
    </source>
</evidence>
<keyword evidence="6 8" id="KW-1133">Transmembrane helix</keyword>
<dbReference type="PANTHER" id="PTHR33908">
    <property type="entry name" value="MANNOSYLTRANSFERASE YKCB-RELATED"/>
    <property type="match status" value="1"/>
</dbReference>
<dbReference type="Proteomes" id="UP001589865">
    <property type="component" value="Unassembled WGS sequence"/>
</dbReference>
<feature type="transmembrane region" description="Helical" evidence="8">
    <location>
        <begin position="186"/>
        <end position="205"/>
    </location>
</feature>
<organism evidence="11 12">
    <name type="scientific">Roseomonas elaeocarpi</name>
    <dbReference type="NCBI Taxonomy" id="907779"/>
    <lineage>
        <taxon>Bacteria</taxon>
        <taxon>Pseudomonadati</taxon>
        <taxon>Pseudomonadota</taxon>
        <taxon>Alphaproteobacteria</taxon>
        <taxon>Acetobacterales</taxon>
        <taxon>Roseomonadaceae</taxon>
        <taxon>Roseomonas</taxon>
    </lineage>
</organism>
<evidence type="ECO:0000256" key="9">
    <source>
        <dbReference type="SAM" id="SignalP"/>
    </source>
</evidence>
<keyword evidence="5 8" id="KW-0812">Transmembrane</keyword>
<dbReference type="InterPro" id="IPR050297">
    <property type="entry name" value="LipidA_mod_glycosyltrf_83"/>
</dbReference>
<evidence type="ECO:0000256" key="5">
    <source>
        <dbReference type="ARBA" id="ARBA00022692"/>
    </source>
</evidence>
<evidence type="ECO:0000256" key="7">
    <source>
        <dbReference type="ARBA" id="ARBA00023136"/>
    </source>
</evidence>
<evidence type="ECO:0000256" key="4">
    <source>
        <dbReference type="ARBA" id="ARBA00022679"/>
    </source>
</evidence>
<evidence type="ECO:0000256" key="8">
    <source>
        <dbReference type="SAM" id="Phobius"/>
    </source>
</evidence>
<comment type="subcellular location">
    <subcellularLocation>
        <location evidence="1">Cell membrane</location>
        <topology evidence="1">Multi-pass membrane protein</topology>
    </subcellularLocation>
</comment>
<feature type="domain" description="Glycosyltransferase RgtA/B/C/D-like" evidence="10">
    <location>
        <begin position="44"/>
        <end position="205"/>
    </location>
</feature>
<feature type="signal peptide" evidence="9">
    <location>
        <begin position="1"/>
        <end position="20"/>
    </location>
</feature>
<keyword evidence="2" id="KW-1003">Cell membrane</keyword>
<feature type="transmembrane region" description="Helical" evidence="8">
    <location>
        <begin position="325"/>
        <end position="346"/>
    </location>
</feature>
<protein>
    <submittedName>
        <fullName evidence="11">Glycosyltransferase family 39 protein</fullName>
    </submittedName>
</protein>
<evidence type="ECO:0000256" key="3">
    <source>
        <dbReference type="ARBA" id="ARBA00022676"/>
    </source>
</evidence>
<keyword evidence="7 8" id="KW-0472">Membrane</keyword>
<name>A0ABV6JY13_9PROT</name>
<comment type="caution">
    <text evidence="11">The sequence shown here is derived from an EMBL/GenBank/DDBJ whole genome shotgun (WGS) entry which is preliminary data.</text>
</comment>
<feature type="chain" id="PRO_5046555442" evidence="9">
    <location>
        <begin position="21"/>
        <end position="480"/>
    </location>
</feature>
<proteinExistence type="predicted"/>
<feature type="transmembrane region" description="Helical" evidence="8">
    <location>
        <begin position="301"/>
        <end position="318"/>
    </location>
</feature>
<reference evidence="11 12" key="1">
    <citation type="submission" date="2024-09" db="EMBL/GenBank/DDBJ databases">
        <authorList>
            <person name="Sun Q."/>
            <person name="Mori K."/>
        </authorList>
    </citation>
    <scope>NUCLEOTIDE SEQUENCE [LARGE SCALE GENOMIC DNA]</scope>
    <source>
        <strain evidence="11 12">TBRC 5777</strain>
    </source>
</reference>
<dbReference type="RefSeq" id="WP_377046280.1">
    <property type="nucleotide sequence ID" value="NZ_JBHLUN010000015.1"/>
</dbReference>
<dbReference type="InterPro" id="IPR038731">
    <property type="entry name" value="RgtA/B/C-like"/>
</dbReference>
<feature type="transmembrane region" description="Helical" evidence="8">
    <location>
        <begin position="271"/>
        <end position="289"/>
    </location>
</feature>
<keyword evidence="12" id="KW-1185">Reference proteome</keyword>
<evidence type="ECO:0000256" key="6">
    <source>
        <dbReference type="ARBA" id="ARBA00022989"/>
    </source>
</evidence>
<gene>
    <name evidence="11" type="ORF">ACFFGY_19965</name>
</gene>
<evidence type="ECO:0000313" key="11">
    <source>
        <dbReference type="EMBL" id="MFC0410534.1"/>
    </source>
</evidence>
<keyword evidence="4" id="KW-0808">Transferase</keyword>
<evidence type="ECO:0000313" key="12">
    <source>
        <dbReference type="Proteomes" id="UP001589865"/>
    </source>
</evidence>
<keyword evidence="3" id="KW-0328">Glycosyltransferase</keyword>
<accession>A0ABV6JY13</accession>